<dbReference type="Proteomes" id="UP000681720">
    <property type="component" value="Unassembled WGS sequence"/>
</dbReference>
<dbReference type="EMBL" id="CAJNOV010012195">
    <property type="protein sequence ID" value="CAF1477934.1"/>
    <property type="molecule type" value="Genomic_DNA"/>
</dbReference>
<dbReference type="Proteomes" id="UP000663855">
    <property type="component" value="Unassembled WGS sequence"/>
</dbReference>
<dbReference type="EMBL" id="CAJOBG010003023">
    <property type="protein sequence ID" value="CAF4041634.1"/>
    <property type="molecule type" value="Genomic_DNA"/>
</dbReference>
<evidence type="ECO:0000313" key="6">
    <source>
        <dbReference type="EMBL" id="CAF4090952.1"/>
    </source>
</evidence>
<feature type="region of interest" description="Disordered" evidence="1">
    <location>
        <begin position="1"/>
        <end position="28"/>
    </location>
</feature>
<evidence type="ECO:0000313" key="8">
    <source>
        <dbReference type="EMBL" id="CAF4107091.1"/>
    </source>
</evidence>
<dbReference type="Proteomes" id="UP000676336">
    <property type="component" value="Unassembled WGS sequence"/>
</dbReference>
<dbReference type="EMBL" id="CAJOBJ010007941">
    <property type="protein sequence ID" value="CAF4099085.1"/>
    <property type="molecule type" value="Genomic_DNA"/>
</dbReference>
<dbReference type="EMBL" id="CAJOBH010008228">
    <property type="protein sequence ID" value="CAF4107091.1"/>
    <property type="molecule type" value="Genomic_DNA"/>
</dbReference>
<evidence type="ECO:0000256" key="1">
    <source>
        <dbReference type="SAM" id="MobiDB-lite"/>
    </source>
</evidence>
<keyword evidence="9" id="KW-1185">Reference proteome</keyword>
<name>A0A819QVU7_9BILA</name>
<dbReference type="Proteomes" id="UP000681967">
    <property type="component" value="Unassembled WGS sequence"/>
</dbReference>
<dbReference type="EMBL" id="CAJOBF010003431">
    <property type="protein sequence ID" value="CAF4090952.1"/>
    <property type="molecule type" value="Genomic_DNA"/>
</dbReference>
<dbReference type="Proteomes" id="UP000663866">
    <property type="component" value="Unassembled WGS sequence"/>
</dbReference>
<evidence type="ECO:0000313" key="5">
    <source>
        <dbReference type="EMBL" id="CAF4069284.1"/>
    </source>
</evidence>
<evidence type="ECO:0000313" key="3">
    <source>
        <dbReference type="EMBL" id="CAF1477934.1"/>
    </source>
</evidence>
<evidence type="ECO:0000313" key="9">
    <source>
        <dbReference type="Proteomes" id="UP000663866"/>
    </source>
</evidence>
<dbReference type="Proteomes" id="UP000663834">
    <property type="component" value="Unassembled WGS sequence"/>
</dbReference>
<dbReference type="AlphaFoldDB" id="A0A819QVU7"/>
<evidence type="ECO:0000313" key="7">
    <source>
        <dbReference type="EMBL" id="CAF4099085.1"/>
    </source>
</evidence>
<sequence>MPRDQHEHEGDLEEKRHQETFAQQKHELEFDEKRRKDILAQRNHEVGIEQKRYIDGLVLSLISDIGSILKQINSSLISDRSTETALVRAKTLNVDHPSEQDQKMKKCVFAPLNMDIHMRSPSMSQRIDDTSFVELKS</sequence>
<evidence type="ECO:0000313" key="2">
    <source>
        <dbReference type="EMBL" id="CAF1336405.1"/>
    </source>
</evidence>
<proteinExistence type="predicted"/>
<organism evidence="4 9">
    <name type="scientific">Rotaria magnacalcarata</name>
    <dbReference type="NCBI Taxonomy" id="392030"/>
    <lineage>
        <taxon>Eukaryota</taxon>
        <taxon>Metazoa</taxon>
        <taxon>Spiralia</taxon>
        <taxon>Gnathifera</taxon>
        <taxon>Rotifera</taxon>
        <taxon>Eurotatoria</taxon>
        <taxon>Bdelloidea</taxon>
        <taxon>Philodinida</taxon>
        <taxon>Philodinidae</taxon>
        <taxon>Rotaria</taxon>
    </lineage>
</organism>
<dbReference type="EMBL" id="CAJNOW010001927">
    <property type="protein sequence ID" value="CAF1336405.1"/>
    <property type="molecule type" value="Genomic_DNA"/>
</dbReference>
<accession>A0A819QVU7</accession>
<evidence type="ECO:0000313" key="4">
    <source>
        <dbReference type="EMBL" id="CAF4041634.1"/>
    </source>
</evidence>
<gene>
    <name evidence="8" type="ORF">BYL167_LOCUS19410</name>
    <name evidence="3" type="ORF">CJN711_LOCUS26004</name>
    <name evidence="7" type="ORF">GIL414_LOCUS17009</name>
    <name evidence="2" type="ORF">KQP761_LOCUS6514</name>
    <name evidence="4" type="ORF">OVN521_LOCUS17427</name>
    <name evidence="5" type="ORF">SMN809_LOCUS15647</name>
    <name evidence="6" type="ORF">UXM345_LOCUS21667</name>
</gene>
<protein>
    <submittedName>
        <fullName evidence="4">Uncharacterized protein</fullName>
    </submittedName>
</protein>
<reference evidence="4" key="1">
    <citation type="submission" date="2021-02" db="EMBL/GenBank/DDBJ databases">
        <authorList>
            <person name="Nowell W R."/>
        </authorList>
    </citation>
    <scope>NUCLEOTIDE SEQUENCE</scope>
</reference>
<dbReference type="Proteomes" id="UP000663842">
    <property type="component" value="Unassembled WGS sequence"/>
</dbReference>
<comment type="caution">
    <text evidence="4">The sequence shown here is derived from an EMBL/GenBank/DDBJ whole genome shotgun (WGS) entry which is preliminary data.</text>
</comment>
<dbReference type="EMBL" id="CAJOBI010006779">
    <property type="protein sequence ID" value="CAF4069284.1"/>
    <property type="molecule type" value="Genomic_DNA"/>
</dbReference>